<feature type="non-terminal residue" evidence="2">
    <location>
        <position position="1"/>
    </location>
</feature>
<accession>A0A6J4L866</accession>
<evidence type="ECO:0000256" key="1">
    <source>
        <dbReference type="SAM" id="MobiDB-lite"/>
    </source>
</evidence>
<feature type="compositionally biased region" description="Low complexity" evidence="1">
    <location>
        <begin position="213"/>
        <end position="226"/>
    </location>
</feature>
<feature type="compositionally biased region" description="Low complexity" evidence="1">
    <location>
        <begin position="253"/>
        <end position="268"/>
    </location>
</feature>
<feature type="compositionally biased region" description="Basic residues" evidence="1">
    <location>
        <begin position="35"/>
        <end position="51"/>
    </location>
</feature>
<evidence type="ECO:0000313" key="2">
    <source>
        <dbReference type="EMBL" id="CAA9325334.1"/>
    </source>
</evidence>
<feature type="region of interest" description="Disordered" evidence="1">
    <location>
        <begin position="169"/>
        <end position="268"/>
    </location>
</feature>
<proteinExistence type="predicted"/>
<protein>
    <submittedName>
        <fullName evidence="2">Carotenoid biosynthesis protein</fullName>
    </submittedName>
</protein>
<feature type="region of interest" description="Disordered" evidence="1">
    <location>
        <begin position="1"/>
        <end position="91"/>
    </location>
</feature>
<dbReference type="AlphaFoldDB" id="A0A6J4L866"/>
<dbReference type="EMBL" id="CADCUB010000074">
    <property type="protein sequence ID" value="CAA9325334.1"/>
    <property type="molecule type" value="Genomic_DNA"/>
</dbReference>
<feature type="non-terminal residue" evidence="2">
    <location>
        <position position="268"/>
    </location>
</feature>
<organism evidence="2">
    <name type="scientific">uncultured Frankineae bacterium</name>
    <dbReference type="NCBI Taxonomy" id="437475"/>
    <lineage>
        <taxon>Bacteria</taxon>
        <taxon>Bacillati</taxon>
        <taxon>Actinomycetota</taxon>
        <taxon>Actinomycetes</taxon>
        <taxon>Frankiales</taxon>
        <taxon>environmental samples</taxon>
    </lineage>
</organism>
<sequence>EREPHPPGPCRRGAAPRPQSGAGRRDGPAPDRLPARARRGPQHPHGRHGRRVLPGLDLARPGAPRRALDRPVRPGHRRPRAPRRGGRHRHRRAFRGVRLRRLARARAARGPGGHPAGLGDVRLPVPAGGAAAGALVPGRDRHRWAGARLLGPVPRPADGRGGPLALLRRRRQPAGRSGHPRLELPGLAARRPAHDGPAAAARARQPAGPAPGRPGARGAVPVDVGVVGPGRRRLLRAPARGPHRRAGDGAGRGAVRPRAATRVAGARV</sequence>
<name>A0A6J4L866_9ACTN</name>
<gene>
    <name evidence="2" type="ORF">AVDCRST_MAG07-1520</name>
</gene>
<reference evidence="2" key="1">
    <citation type="submission" date="2020-02" db="EMBL/GenBank/DDBJ databases">
        <authorList>
            <person name="Meier V. D."/>
        </authorList>
    </citation>
    <scope>NUCLEOTIDE SEQUENCE</scope>
    <source>
        <strain evidence="2">AVDCRST_MAG07</strain>
    </source>
</reference>
<feature type="compositionally biased region" description="Basic residues" evidence="1">
    <location>
        <begin position="73"/>
        <end position="91"/>
    </location>
</feature>
<feature type="compositionally biased region" description="Low complexity" evidence="1">
    <location>
        <begin position="195"/>
        <end position="207"/>
    </location>
</feature>